<dbReference type="Gene3D" id="3.30.1490.20">
    <property type="entry name" value="ATP-grasp fold, A domain"/>
    <property type="match status" value="1"/>
</dbReference>
<feature type="domain" description="ATP-grasp" evidence="15">
    <location>
        <begin position="109"/>
        <end position="310"/>
    </location>
</feature>
<evidence type="ECO:0000256" key="6">
    <source>
        <dbReference type="ARBA" id="ARBA00022741"/>
    </source>
</evidence>
<protein>
    <recommendedName>
        <fullName evidence="4 13">Phosphoribosylamine--glycine ligase</fullName>
        <ecNumber evidence="4 13">6.3.4.13</ecNumber>
    </recommendedName>
    <alternativeName>
        <fullName evidence="13">GARS</fullName>
    </alternativeName>
    <alternativeName>
        <fullName evidence="11 13">Glycinamide ribonucleotide synthetase</fullName>
    </alternativeName>
    <alternativeName>
        <fullName evidence="12 13">Phosphoribosylglycinamide synthetase</fullName>
    </alternativeName>
</protein>
<evidence type="ECO:0000256" key="1">
    <source>
        <dbReference type="ARBA" id="ARBA00001936"/>
    </source>
</evidence>
<dbReference type="GO" id="GO:0004637">
    <property type="term" value="F:phosphoribosylamine-glycine ligase activity"/>
    <property type="evidence" value="ECO:0007669"/>
    <property type="project" value="UniProtKB-EC"/>
</dbReference>
<dbReference type="InterPro" id="IPR000115">
    <property type="entry name" value="PRibGlycinamide_synth"/>
</dbReference>
<evidence type="ECO:0000256" key="9">
    <source>
        <dbReference type="ARBA" id="ARBA00023211"/>
    </source>
</evidence>
<dbReference type="PROSITE" id="PS50975">
    <property type="entry name" value="ATP_GRASP"/>
    <property type="match status" value="1"/>
</dbReference>
<evidence type="ECO:0000256" key="8">
    <source>
        <dbReference type="ARBA" id="ARBA00022840"/>
    </source>
</evidence>
<dbReference type="EMBL" id="JAAXLJ010000019">
    <property type="protein sequence ID" value="NLR19180.1"/>
    <property type="molecule type" value="Genomic_DNA"/>
</dbReference>
<dbReference type="PANTHER" id="PTHR43472:SF1">
    <property type="entry name" value="PHOSPHORIBOSYLAMINE--GLYCINE LIGASE, CHLOROPLASTIC"/>
    <property type="match status" value="1"/>
</dbReference>
<dbReference type="SUPFAM" id="SSF56059">
    <property type="entry name" value="Glutathione synthetase ATP-binding domain-like"/>
    <property type="match status" value="1"/>
</dbReference>
<dbReference type="Proteomes" id="UP000763447">
    <property type="component" value="Unassembled WGS sequence"/>
</dbReference>
<dbReference type="Gene3D" id="3.40.50.20">
    <property type="match status" value="1"/>
</dbReference>
<dbReference type="RefSeq" id="WP_168925771.1">
    <property type="nucleotide sequence ID" value="NZ_JAAXLJ010000019.1"/>
</dbReference>
<reference evidence="16 17" key="1">
    <citation type="submission" date="2020-04" db="EMBL/GenBank/DDBJ databases">
        <title>A novel species of genus Lactobacillus that was isolated from fermented food Zha-chili.</title>
        <authorList>
            <person name="Zhang Z."/>
        </authorList>
    </citation>
    <scope>NUCLEOTIDE SEQUENCE [LARGE SCALE GENOMIC DNA]</scope>
    <source>
        <strain evidence="17">HBUAS51383</strain>
    </source>
</reference>
<evidence type="ECO:0000256" key="3">
    <source>
        <dbReference type="ARBA" id="ARBA00005174"/>
    </source>
</evidence>
<comment type="cofactor">
    <cofactor evidence="2">
        <name>Mg(2+)</name>
        <dbReference type="ChEBI" id="CHEBI:18420"/>
    </cofactor>
</comment>
<sequence>MENWLVVGGGGREYVLAQTLAKAPSRQVYVAPGNVMMNKIPRVQTVPIDEMAFDELAEFASQHHVQCTVVGPEQPLSAGIVDYFESKDLLIFGPSKQAAQLESSKTFAKQMMQQSGVPTANYREFTDLAVALSYVHLQEPPLVIKADGLAAGKGVIIANSSTEAMAAVEQLATNGSKKLLVEEYLQGEEFSLFAMVNGTTFVTMPVAQDHKRLADGDQGPNTGGMGAYSPVPHIDDKVKEAAVNDIIKPILNGMAEAGTPFNGFLYAGLIKTDSGIKVIEFNVRMGDPETQVVLPQLESDLGDLILQLKQGRQPQAQWQQGEFYLGTVVASRDYPRAVVNGRQLPTITDADVAVSYAGVIEDNQHIVSHGGRVLMVTTKAADLKTAQTRVNSVLGATVDQNDYTFRHDIGFHAIGE</sequence>
<name>A0ABX1L141_9LACO</name>
<dbReference type="InterPro" id="IPR011054">
    <property type="entry name" value="Rudment_hybrid_motif"/>
</dbReference>
<evidence type="ECO:0000256" key="14">
    <source>
        <dbReference type="PROSITE-ProRule" id="PRU00409"/>
    </source>
</evidence>
<dbReference type="SUPFAM" id="SSF51246">
    <property type="entry name" value="Rudiment single hybrid motif"/>
    <property type="match status" value="1"/>
</dbReference>
<dbReference type="NCBIfam" id="TIGR00877">
    <property type="entry name" value="purD"/>
    <property type="match status" value="1"/>
</dbReference>
<gene>
    <name evidence="13 16" type="primary">purD</name>
    <name evidence="16" type="ORF">HC026_09675</name>
</gene>
<evidence type="ECO:0000256" key="4">
    <source>
        <dbReference type="ARBA" id="ARBA00013255"/>
    </source>
</evidence>
<dbReference type="PANTHER" id="PTHR43472">
    <property type="entry name" value="PHOSPHORIBOSYLAMINE--GLYCINE LIGASE"/>
    <property type="match status" value="1"/>
</dbReference>
<evidence type="ECO:0000256" key="10">
    <source>
        <dbReference type="ARBA" id="ARBA00038345"/>
    </source>
</evidence>
<evidence type="ECO:0000256" key="12">
    <source>
        <dbReference type="ARBA" id="ARBA00042864"/>
    </source>
</evidence>
<keyword evidence="6 14" id="KW-0547">Nucleotide-binding</keyword>
<evidence type="ECO:0000256" key="5">
    <source>
        <dbReference type="ARBA" id="ARBA00022598"/>
    </source>
</evidence>
<organism evidence="16 17">
    <name type="scientific">Secundilactobacillus angelensis</name>
    <dbReference type="NCBI Taxonomy" id="2722706"/>
    <lineage>
        <taxon>Bacteria</taxon>
        <taxon>Bacillati</taxon>
        <taxon>Bacillota</taxon>
        <taxon>Bacilli</taxon>
        <taxon>Lactobacillales</taxon>
        <taxon>Lactobacillaceae</taxon>
        <taxon>Secundilactobacillus</taxon>
    </lineage>
</organism>
<evidence type="ECO:0000256" key="13">
    <source>
        <dbReference type="HAMAP-Rule" id="MF_00138"/>
    </source>
</evidence>
<dbReference type="SMART" id="SM01209">
    <property type="entry name" value="GARS_A"/>
    <property type="match status" value="1"/>
</dbReference>
<dbReference type="Pfam" id="PF02843">
    <property type="entry name" value="GARS_C"/>
    <property type="match status" value="1"/>
</dbReference>
<accession>A0ABX1L141</accession>
<evidence type="ECO:0000256" key="7">
    <source>
        <dbReference type="ARBA" id="ARBA00022755"/>
    </source>
</evidence>
<keyword evidence="17" id="KW-1185">Reference proteome</keyword>
<dbReference type="EC" id="6.3.4.13" evidence="4 13"/>
<comment type="cofactor">
    <cofactor evidence="1">
        <name>Mn(2+)</name>
        <dbReference type="ChEBI" id="CHEBI:29035"/>
    </cofactor>
</comment>
<dbReference type="InterPro" id="IPR020560">
    <property type="entry name" value="PRibGlycinamide_synth_C-dom"/>
</dbReference>
<dbReference type="InterPro" id="IPR037123">
    <property type="entry name" value="PRibGlycinamide_synth_C_sf"/>
</dbReference>
<dbReference type="Gene3D" id="3.90.600.10">
    <property type="entry name" value="Phosphoribosylglycinamide synthetase, C-terminal domain"/>
    <property type="match status" value="1"/>
</dbReference>
<comment type="pathway">
    <text evidence="3 13">Purine metabolism; IMP biosynthesis via de novo pathway; N(1)-(5-phospho-D-ribosyl)glycinamide from 5-phospho-alpha-D-ribose 1-diphosphate: step 2/2.</text>
</comment>
<dbReference type="HAMAP" id="MF_00138">
    <property type="entry name" value="GARS"/>
    <property type="match status" value="1"/>
</dbReference>
<dbReference type="InterPro" id="IPR016185">
    <property type="entry name" value="PreATP-grasp_dom_sf"/>
</dbReference>
<dbReference type="InterPro" id="IPR011761">
    <property type="entry name" value="ATP-grasp"/>
</dbReference>
<dbReference type="SMART" id="SM01210">
    <property type="entry name" value="GARS_C"/>
    <property type="match status" value="1"/>
</dbReference>
<dbReference type="InterPro" id="IPR020562">
    <property type="entry name" value="PRibGlycinamide_synth_N"/>
</dbReference>
<keyword evidence="7 13" id="KW-0658">Purine biosynthesis</keyword>
<keyword evidence="8 14" id="KW-0067">ATP-binding</keyword>
<evidence type="ECO:0000313" key="17">
    <source>
        <dbReference type="Proteomes" id="UP000763447"/>
    </source>
</evidence>
<keyword evidence="9" id="KW-0464">Manganese</keyword>
<dbReference type="Pfam" id="PF01071">
    <property type="entry name" value="GARS_A"/>
    <property type="match status" value="1"/>
</dbReference>
<evidence type="ECO:0000256" key="2">
    <source>
        <dbReference type="ARBA" id="ARBA00001946"/>
    </source>
</evidence>
<evidence type="ECO:0000259" key="15">
    <source>
        <dbReference type="PROSITE" id="PS50975"/>
    </source>
</evidence>
<comment type="similarity">
    <text evidence="10 13">Belongs to the GARS family.</text>
</comment>
<dbReference type="InterPro" id="IPR020561">
    <property type="entry name" value="PRibGlycinamid_synth_ATP-grasp"/>
</dbReference>
<dbReference type="Gene3D" id="3.30.470.20">
    <property type="entry name" value="ATP-grasp fold, B domain"/>
    <property type="match status" value="1"/>
</dbReference>
<dbReference type="SUPFAM" id="SSF52440">
    <property type="entry name" value="PreATP-grasp domain"/>
    <property type="match status" value="1"/>
</dbReference>
<keyword evidence="5 13" id="KW-0436">Ligase</keyword>
<dbReference type="InterPro" id="IPR013815">
    <property type="entry name" value="ATP_grasp_subdomain_1"/>
</dbReference>
<dbReference type="Pfam" id="PF02844">
    <property type="entry name" value="GARS_N"/>
    <property type="match status" value="1"/>
</dbReference>
<proteinExistence type="inferred from homology"/>
<comment type="catalytic activity">
    <reaction evidence="13">
        <text>5-phospho-beta-D-ribosylamine + glycine + ATP = N(1)-(5-phospho-beta-D-ribosyl)glycinamide + ADP + phosphate + H(+)</text>
        <dbReference type="Rhea" id="RHEA:17453"/>
        <dbReference type="ChEBI" id="CHEBI:15378"/>
        <dbReference type="ChEBI" id="CHEBI:30616"/>
        <dbReference type="ChEBI" id="CHEBI:43474"/>
        <dbReference type="ChEBI" id="CHEBI:57305"/>
        <dbReference type="ChEBI" id="CHEBI:58681"/>
        <dbReference type="ChEBI" id="CHEBI:143788"/>
        <dbReference type="ChEBI" id="CHEBI:456216"/>
        <dbReference type="EC" id="6.3.4.13"/>
    </reaction>
</comment>
<evidence type="ECO:0000256" key="11">
    <source>
        <dbReference type="ARBA" id="ARBA00042242"/>
    </source>
</evidence>
<evidence type="ECO:0000313" key="16">
    <source>
        <dbReference type="EMBL" id="NLR19180.1"/>
    </source>
</evidence>
<comment type="caution">
    <text evidence="16">The sequence shown here is derived from an EMBL/GenBank/DDBJ whole genome shotgun (WGS) entry which is preliminary data.</text>
</comment>